<evidence type="ECO:0000313" key="2">
    <source>
        <dbReference type="EMBL" id="ADB29695.1"/>
    </source>
</evidence>
<dbReference type="Proteomes" id="UP000007967">
    <property type="component" value="Chromosome"/>
</dbReference>
<evidence type="ECO:0000313" key="3">
    <source>
        <dbReference type="Proteomes" id="UP000007967"/>
    </source>
</evidence>
<feature type="transmembrane region" description="Helical" evidence="1">
    <location>
        <begin position="95"/>
        <end position="120"/>
    </location>
</feature>
<keyword evidence="1" id="KW-0812">Transmembrane</keyword>
<feature type="transmembrane region" description="Helical" evidence="1">
    <location>
        <begin position="224"/>
        <end position="244"/>
    </location>
</feature>
<keyword evidence="3" id="KW-1185">Reference proteome</keyword>
<organism evidence="2 3">
    <name type="scientific">Kribbella flavida (strain DSM 17836 / JCM 10339 / NBRC 14399)</name>
    <dbReference type="NCBI Taxonomy" id="479435"/>
    <lineage>
        <taxon>Bacteria</taxon>
        <taxon>Bacillati</taxon>
        <taxon>Actinomycetota</taxon>
        <taxon>Actinomycetes</taxon>
        <taxon>Propionibacteriales</taxon>
        <taxon>Kribbellaceae</taxon>
        <taxon>Kribbella</taxon>
    </lineage>
</organism>
<keyword evidence="1" id="KW-0472">Membrane</keyword>
<feature type="transmembrane region" description="Helical" evidence="1">
    <location>
        <begin position="169"/>
        <end position="190"/>
    </location>
</feature>
<dbReference type="OrthoDB" id="4336046at2"/>
<dbReference type="HOGENOM" id="CLU_051674_2_0_11"/>
<keyword evidence="1" id="KW-1133">Transmembrane helix</keyword>
<evidence type="ECO:0000256" key="1">
    <source>
        <dbReference type="SAM" id="Phobius"/>
    </source>
</evidence>
<feature type="transmembrane region" description="Helical" evidence="1">
    <location>
        <begin position="57"/>
        <end position="74"/>
    </location>
</feature>
<accession>D2PW38</accession>
<feature type="transmembrane region" description="Helical" evidence="1">
    <location>
        <begin position="140"/>
        <end position="162"/>
    </location>
</feature>
<dbReference type="KEGG" id="kfl:Kfla_0574"/>
<dbReference type="AlphaFoldDB" id="D2PW38"/>
<proteinExistence type="predicted"/>
<reference evidence="2 3" key="2">
    <citation type="journal article" date="2010" name="Stand. Genomic Sci.">
        <title>Complete genome sequence of Kribbella flavida type strain (IFO 14399).</title>
        <authorList>
            <person name="Pukall R."/>
            <person name="Lapidus A."/>
            <person name="Glavina Del Rio T."/>
            <person name="Copeland A."/>
            <person name="Tice H."/>
            <person name="Cheng J.-F."/>
            <person name="Lucas S."/>
            <person name="Chen F."/>
            <person name="Nolan M."/>
            <person name="LaButti K."/>
            <person name="Pati A."/>
            <person name="Ivanova N."/>
            <person name="Mavrommatis K."/>
            <person name="Mikhailova N."/>
            <person name="Pitluck S."/>
            <person name="Bruce D."/>
            <person name="Goodwin L."/>
            <person name="Land M."/>
            <person name="Hauser L."/>
            <person name="Chang Y.-J."/>
            <person name="Jeffries C.D."/>
            <person name="Chen A."/>
            <person name="Palaniappan K."/>
            <person name="Chain P."/>
            <person name="Rohde M."/>
            <person name="Goeker M."/>
            <person name="Bristow J."/>
            <person name="Eisen J.A."/>
            <person name="Markowitz V."/>
            <person name="Hugenholtz P."/>
            <person name="Kyrpides N.C."/>
            <person name="Klenk H.-P."/>
            <person name="Brettin T."/>
        </authorList>
    </citation>
    <scope>NUCLEOTIDE SEQUENCE [LARGE SCALE GENOMIC DNA]</scope>
    <source>
        <strain evidence="3">DSM 17836 / JCM 10339 / NBRC 14399</strain>
    </source>
</reference>
<dbReference type="EMBL" id="CP001736">
    <property type="protein sequence ID" value="ADB29695.1"/>
    <property type="molecule type" value="Genomic_DNA"/>
</dbReference>
<gene>
    <name evidence="2" type="ordered locus">Kfla_0574</name>
</gene>
<dbReference type="eggNOG" id="COG1277">
    <property type="taxonomic scope" value="Bacteria"/>
</dbReference>
<dbReference type="STRING" id="479435.Kfla_0574"/>
<protein>
    <submittedName>
        <fullName evidence="2">Uncharacterized protein</fullName>
    </submittedName>
</protein>
<name>D2PW38_KRIFD</name>
<dbReference type="RefSeq" id="WP_012918251.1">
    <property type="nucleotide sequence ID" value="NC_013729.1"/>
</dbReference>
<sequence length="250" mass="26145">MSLLAMERIKFLSTRSPWWCMALAAVLSIGFTALVVGLVPAEELGAPIDTATTQAGYLWGQMIIMVMAALAATTEYRFNTIKTTFLAAPNRVTALLAKTAIVAVAGALVGLLLAFGSWGISLLLASDADLALNSGADLRAVVGVGLNAALTAVFALAVGILIRQSAGAIAIVLIWALLVERILITVIPRVGDDIKNWLPLSNGDWFNAAGLAGSGTYDVGHGPWVSLLVFAAWSFGLLVIGLLVTQKRDA</sequence>
<reference evidence="3" key="1">
    <citation type="submission" date="2009-09" db="EMBL/GenBank/DDBJ databases">
        <title>The complete genome of Kribbella flavida DSM 17836.</title>
        <authorList>
            <consortium name="US DOE Joint Genome Institute (JGI-PGF)"/>
            <person name="Lucas S."/>
            <person name="Copeland A."/>
            <person name="Lapidus A."/>
            <person name="Glavina del Rio T."/>
            <person name="Dalin E."/>
            <person name="Tice H."/>
            <person name="Bruce D."/>
            <person name="Goodwin L."/>
            <person name="Pitluck S."/>
            <person name="Kyrpides N."/>
            <person name="Mavromatis K."/>
            <person name="Ivanova N."/>
            <person name="Saunders E."/>
            <person name="Brettin T."/>
            <person name="Detter J.C."/>
            <person name="Han C."/>
            <person name="Larimer F."/>
            <person name="Land M."/>
            <person name="Hauser L."/>
            <person name="Markowitz V."/>
            <person name="Cheng J.-F."/>
            <person name="Hugenholtz P."/>
            <person name="Woyke T."/>
            <person name="Wu D."/>
            <person name="Pukall R."/>
            <person name="Klenk H.-P."/>
            <person name="Eisen J.A."/>
        </authorList>
    </citation>
    <scope>NUCLEOTIDE SEQUENCE [LARGE SCALE GENOMIC DNA]</scope>
    <source>
        <strain evidence="3">DSM 17836 / JCM 10339 / NBRC 14399</strain>
    </source>
</reference>